<evidence type="ECO:0000313" key="2">
    <source>
        <dbReference type="EMBL" id="PIL38767.1"/>
    </source>
</evidence>
<organism evidence="2 3">
    <name type="scientific">Massilia psychrophila</name>
    <dbReference type="NCBI Taxonomy" id="1603353"/>
    <lineage>
        <taxon>Bacteria</taxon>
        <taxon>Pseudomonadati</taxon>
        <taxon>Pseudomonadota</taxon>
        <taxon>Betaproteobacteria</taxon>
        <taxon>Burkholderiales</taxon>
        <taxon>Oxalobacteraceae</taxon>
        <taxon>Telluria group</taxon>
        <taxon>Massilia</taxon>
    </lineage>
</organism>
<keyword evidence="1" id="KW-0472">Membrane</keyword>
<keyword evidence="3" id="KW-1185">Reference proteome</keyword>
<name>A0A2G8SY95_9BURK</name>
<reference evidence="2 3" key="1">
    <citation type="submission" date="2017-10" db="EMBL/GenBank/DDBJ databases">
        <title>Massilia psychrophilum sp. nov., a novel purple-pigmented bacterium isolated from Tianshan glacier, Xinjiang Municipality, China.</title>
        <authorList>
            <person name="Wang H."/>
        </authorList>
    </citation>
    <scope>NUCLEOTIDE SEQUENCE [LARGE SCALE GENOMIC DNA]</scope>
    <source>
        <strain evidence="2 3">JCM 30813</strain>
    </source>
</reference>
<gene>
    <name evidence="2" type="ORF">CR103_16165</name>
</gene>
<feature type="transmembrane region" description="Helical" evidence="1">
    <location>
        <begin position="49"/>
        <end position="68"/>
    </location>
</feature>
<evidence type="ECO:0000313" key="3">
    <source>
        <dbReference type="Proteomes" id="UP000228593"/>
    </source>
</evidence>
<dbReference type="RefSeq" id="WP_099916989.1">
    <property type="nucleotide sequence ID" value="NZ_BMHS01000009.1"/>
</dbReference>
<proteinExistence type="predicted"/>
<sequence length="71" mass="7675">MVAPLVWRAARFATACAIGPINLVCRCAVTAGSAHRARKEKRPRSVSDLSLFLLVFLAIYNLTNFGAAGRN</sequence>
<dbReference type="Proteomes" id="UP000228593">
    <property type="component" value="Unassembled WGS sequence"/>
</dbReference>
<evidence type="ECO:0000256" key="1">
    <source>
        <dbReference type="SAM" id="Phobius"/>
    </source>
</evidence>
<protein>
    <submittedName>
        <fullName evidence="2">Uncharacterized protein</fullName>
    </submittedName>
</protein>
<comment type="caution">
    <text evidence="2">The sequence shown here is derived from an EMBL/GenBank/DDBJ whole genome shotgun (WGS) entry which is preliminary data.</text>
</comment>
<keyword evidence="1" id="KW-0812">Transmembrane</keyword>
<dbReference type="EMBL" id="PDOB01000029">
    <property type="protein sequence ID" value="PIL38767.1"/>
    <property type="molecule type" value="Genomic_DNA"/>
</dbReference>
<feature type="transmembrane region" description="Helical" evidence="1">
    <location>
        <begin position="12"/>
        <end position="29"/>
    </location>
</feature>
<accession>A0A2G8SY95</accession>
<keyword evidence="1" id="KW-1133">Transmembrane helix</keyword>
<dbReference type="AlphaFoldDB" id="A0A2G8SY95"/>